<evidence type="ECO:0000256" key="1">
    <source>
        <dbReference type="ARBA" id="ARBA00001946"/>
    </source>
</evidence>
<protein>
    <recommendedName>
        <fullName evidence="13">8-oxo-dGTP diphosphatase</fullName>
        <ecNumber evidence="12">3.6.1.55</ecNumber>
    </recommendedName>
    <alternativeName>
        <fullName evidence="16">7,8-dihydro-8-oxoguanine-triphosphatase</fullName>
    </alternativeName>
    <alternativeName>
        <fullName evidence="15">Mutator protein MutT</fullName>
    </alternativeName>
    <alternativeName>
        <fullName evidence="14">dGTP pyrophosphohydrolase</fullName>
    </alternativeName>
</protein>
<accession>A0ABQ5YBL8</accession>
<dbReference type="PANTHER" id="PTHR47707:SF1">
    <property type="entry name" value="NUDIX HYDROLASE FAMILY PROTEIN"/>
    <property type="match status" value="1"/>
</dbReference>
<evidence type="ECO:0000256" key="15">
    <source>
        <dbReference type="ARBA" id="ARBA00041979"/>
    </source>
</evidence>
<dbReference type="Pfam" id="PF02581">
    <property type="entry name" value="TMP-TENI"/>
    <property type="match status" value="1"/>
</dbReference>
<evidence type="ECO:0000256" key="17">
    <source>
        <dbReference type="RuleBase" id="RU003476"/>
    </source>
</evidence>
<evidence type="ECO:0000256" key="4">
    <source>
        <dbReference type="ARBA" id="ARBA00022705"/>
    </source>
</evidence>
<evidence type="ECO:0000256" key="13">
    <source>
        <dbReference type="ARBA" id="ARBA00040794"/>
    </source>
</evidence>
<dbReference type="PROSITE" id="PS00893">
    <property type="entry name" value="NUDIX_BOX"/>
    <property type="match status" value="1"/>
</dbReference>
<dbReference type="Pfam" id="PF00293">
    <property type="entry name" value="NUDIX"/>
    <property type="match status" value="1"/>
</dbReference>
<dbReference type="PANTHER" id="PTHR47707">
    <property type="entry name" value="8-OXO-DGTP DIPHOSPHATASE"/>
    <property type="match status" value="1"/>
</dbReference>
<keyword evidence="20" id="KW-1185">Reference proteome</keyword>
<evidence type="ECO:0000256" key="3">
    <source>
        <dbReference type="ARBA" id="ARBA00022457"/>
    </source>
</evidence>
<evidence type="ECO:0000256" key="11">
    <source>
        <dbReference type="ARBA" id="ARBA00036904"/>
    </source>
</evidence>
<keyword evidence="4" id="KW-0235">DNA replication</keyword>
<dbReference type="Gene3D" id="3.20.20.70">
    <property type="entry name" value="Aldolase class I"/>
    <property type="match status" value="1"/>
</dbReference>
<dbReference type="InterPro" id="IPR000086">
    <property type="entry name" value="NUDIX_hydrolase_dom"/>
</dbReference>
<organism evidence="19 20">
    <name type="scientific">Chitinimonas prasina</name>
    <dbReference type="NCBI Taxonomy" id="1434937"/>
    <lineage>
        <taxon>Bacteria</taxon>
        <taxon>Pseudomonadati</taxon>
        <taxon>Pseudomonadota</taxon>
        <taxon>Betaproteobacteria</taxon>
        <taxon>Neisseriales</taxon>
        <taxon>Chitinibacteraceae</taxon>
        <taxon>Chitinimonas</taxon>
    </lineage>
</organism>
<evidence type="ECO:0000256" key="16">
    <source>
        <dbReference type="ARBA" id="ARBA00042798"/>
    </source>
</evidence>
<dbReference type="Proteomes" id="UP001156706">
    <property type="component" value="Unassembled WGS sequence"/>
</dbReference>
<reference evidence="20" key="1">
    <citation type="journal article" date="2019" name="Int. J. Syst. Evol. Microbiol.">
        <title>The Global Catalogue of Microorganisms (GCM) 10K type strain sequencing project: providing services to taxonomists for standard genome sequencing and annotation.</title>
        <authorList>
            <consortium name="The Broad Institute Genomics Platform"/>
            <consortium name="The Broad Institute Genome Sequencing Center for Infectious Disease"/>
            <person name="Wu L."/>
            <person name="Ma J."/>
        </authorList>
    </citation>
    <scope>NUCLEOTIDE SEQUENCE [LARGE SCALE GENOMIC DNA]</scope>
    <source>
        <strain evidence="20">NBRC 110044</strain>
    </source>
</reference>
<dbReference type="EC" id="3.6.1.55" evidence="12"/>
<dbReference type="InterPro" id="IPR013785">
    <property type="entry name" value="Aldolase_TIM"/>
</dbReference>
<evidence type="ECO:0000256" key="6">
    <source>
        <dbReference type="ARBA" id="ARBA00022763"/>
    </source>
</evidence>
<keyword evidence="5" id="KW-0479">Metal-binding</keyword>
<evidence type="ECO:0000259" key="18">
    <source>
        <dbReference type="PROSITE" id="PS51462"/>
    </source>
</evidence>
<dbReference type="InterPro" id="IPR015797">
    <property type="entry name" value="NUDIX_hydrolase-like_dom_sf"/>
</dbReference>
<dbReference type="SUPFAM" id="SSF55811">
    <property type="entry name" value="Nudix"/>
    <property type="match status" value="1"/>
</dbReference>
<dbReference type="Gene3D" id="3.90.79.10">
    <property type="entry name" value="Nucleoside Triphosphate Pyrophosphohydrolase"/>
    <property type="match status" value="1"/>
</dbReference>
<keyword evidence="7 17" id="KW-0378">Hydrolase</keyword>
<dbReference type="CDD" id="cd03425">
    <property type="entry name" value="NUDIX_MutT_NudA_like"/>
    <property type="match status" value="1"/>
</dbReference>
<keyword evidence="6" id="KW-0227">DNA damage</keyword>
<dbReference type="InterPro" id="IPR020084">
    <property type="entry name" value="NUDIX_hydrolase_CS"/>
</dbReference>
<keyword evidence="9" id="KW-0234">DNA repair</keyword>
<evidence type="ECO:0000256" key="2">
    <source>
        <dbReference type="ARBA" id="ARBA00005582"/>
    </source>
</evidence>
<comment type="caution">
    <text evidence="19">The sequence shown here is derived from an EMBL/GenBank/DDBJ whole genome shotgun (WGS) entry which is preliminary data.</text>
</comment>
<dbReference type="InterPro" id="IPR020476">
    <property type="entry name" value="Nudix_hydrolase"/>
</dbReference>
<dbReference type="PROSITE" id="PS51462">
    <property type="entry name" value="NUDIX"/>
    <property type="match status" value="1"/>
</dbReference>
<dbReference type="InterPro" id="IPR022998">
    <property type="entry name" value="ThiamineP_synth_TenI"/>
</dbReference>
<evidence type="ECO:0000256" key="8">
    <source>
        <dbReference type="ARBA" id="ARBA00022842"/>
    </source>
</evidence>
<comment type="cofactor">
    <cofactor evidence="1">
        <name>Mg(2+)</name>
        <dbReference type="ChEBI" id="CHEBI:18420"/>
    </cofactor>
</comment>
<evidence type="ECO:0000313" key="19">
    <source>
        <dbReference type="EMBL" id="GLR11418.1"/>
    </source>
</evidence>
<sequence>MTETKTTHVAAGILIRPDGQFLLGSRPEGKPYAGWWEFPGGKLEGGETPLQALVRELHEEMGVTVSAAQPWLVQTFTYPHAHVRLNFFKVTDWQGEPHPHEGQAFAWQVPGALTVDPVLPANTPILRGLQLPAVLPFSNVAELGEAAWLRQLDLALAQGLRWLVLREPQLPAQAYAGLAAEVQARLQPYGARLLVHGQPQRAHDLGAAGVHLPARVLMETTERPEGWCGASVHNATELARVAELGLDYAVLGAIQPTQTHPGSATLGWDGFAALVGQGWPFPVYGIGGLKQADLAAAQAAGAQGVALLRAAWQGLS</sequence>
<dbReference type="CDD" id="cd00564">
    <property type="entry name" value="TMP_TenI"/>
    <property type="match status" value="1"/>
</dbReference>
<keyword evidence="3" id="KW-0515">Mutator protein</keyword>
<dbReference type="EMBL" id="BSOG01000001">
    <property type="protein sequence ID" value="GLR11418.1"/>
    <property type="molecule type" value="Genomic_DNA"/>
</dbReference>
<proteinExistence type="inferred from homology"/>
<feature type="domain" description="Nudix hydrolase" evidence="18">
    <location>
        <begin position="6"/>
        <end position="133"/>
    </location>
</feature>
<evidence type="ECO:0000256" key="12">
    <source>
        <dbReference type="ARBA" id="ARBA00038905"/>
    </source>
</evidence>
<dbReference type="InterPro" id="IPR036206">
    <property type="entry name" value="ThiamineP_synth_sf"/>
</dbReference>
<dbReference type="SUPFAM" id="SSF51391">
    <property type="entry name" value="Thiamin phosphate synthase"/>
    <property type="match status" value="1"/>
</dbReference>
<dbReference type="PRINTS" id="PR00502">
    <property type="entry name" value="NUDIXFAMILY"/>
</dbReference>
<evidence type="ECO:0000256" key="9">
    <source>
        <dbReference type="ARBA" id="ARBA00023204"/>
    </source>
</evidence>
<evidence type="ECO:0000256" key="5">
    <source>
        <dbReference type="ARBA" id="ARBA00022723"/>
    </source>
</evidence>
<dbReference type="NCBIfam" id="NF006530">
    <property type="entry name" value="PRK08999.1"/>
    <property type="match status" value="1"/>
</dbReference>
<comment type="catalytic activity">
    <reaction evidence="11">
        <text>8-oxo-GTP + H2O = 8-oxo-GMP + diphosphate + H(+)</text>
        <dbReference type="Rhea" id="RHEA:67616"/>
        <dbReference type="ChEBI" id="CHEBI:15377"/>
        <dbReference type="ChEBI" id="CHEBI:15378"/>
        <dbReference type="ChEBI" id="CHEBI:33019"/>
        <dbReference type="ChEBI" id="CHEBI:143553"/>
        <dbReference type="ChEBI" id="CHEBI:145694"/>
    </reaction>
</comment>
<evidence type="ECO:0000313" key="20">
    <source>
        <dbReference type="Proteomes" id="UP001156706"/>
    </source>
</evidence>
<evidence type="ECO:0000256" key="7">
    <source>
        <dbReference type="ARBA" id="ARBA00022801"/>
    </source>
</evidence>
<dbReference type="InterPro" id="IPR047127">
    <property type="entry name" value="MutT-like"/>
</dbReference>
<comment type="catalytic activity">
    <reaction evidence="10">
        <text>8-oxo-dGTP + H2O = 8-oxo-dGMP + diphosphate + H(+)</text>
        <dbReference type="Rhea" id="RHEA:31575"/>
        <dbReference type="ChEBI" id="CHEBI:15377"/>
        <dbReference type="ChEBI" id="CHEBI:15378"/>
        <dbReference type="ChEBI" id="CHEBI:33019"/>
        <dbReference type="ChEBI" id="CHEBI:63224"/>
        <dbReference type="ChEBI" id="CHEBI:77896"/>
        <dbReference type="EC" id="3.6.1.55"/>
    </reaction>
</comment>
<keyword evidence="8" id="KW-0460">Magnesium</keyword>
<evidence type="ECO:0000256" key="14">
    <source>
        <dbReference type="ARBA" id="ARBA00041592"/>
    </source>
</evidence>
<comment type="similarity">
    <text evidence="2 17">Belongs to the Nudix hydrolase family.</text>
</comment>
<dbReference type="RefSeq" id="WP_284194577.1">
    <property type="nucleotide sequence ID" value="NZ_BSOG01000001.1"/>
</dbReference>
<gene>
    <name evidence="19" type="ORF">GCM10007907_02080</name>
</gene>
<name>A0ABQ5YBL8_9NEIS</name>
<evidence type="ECO:0000256" key="10">
    <source>
        <dbReference type="ARBA" id="ARBA00035861"/>
    </source>
</evidence>